<dbReference type="GO" id="GO:0004519">
    <property type="term" value="F:endonuclease activity"/>
    <property type="evidence" value="ECO:0007669"/>
    <property type="project" value="UniProtKB-KW"/>
</dbReference>
<dbReference type="SUPFAM" id="SSF52980">
    <property type="entry name" value="Restriction endonuclease-like"/>
    <property type="match status" value="1"/>
</dbReference>
<dbReference type="PANTHER" id="PTHR47152">
    <property type="entry name" value="SLR2084 PROTEIN-RELATED"/>
    <property type="match status" value="1"/>
</dbReference>
<keyword evidence="2" id="KW-0378">Hydrolase</keyword>
<keyword evidence="3" id="KW-1185">Reference proteome</keyword>
<dbReference type="Proteomes" id="UP001576776">
    <property type="component" value="Unassembled WGS sequence"/>
</dbReference>
<dbReference type="InterPro" id="IPR011335">
    <property type="entry name" value="Restrct_endonuc-II-like"/>
</dbReference>
<reference evidence="2 3" key="1">
    <citation type="submission" date="2024-09" db="EMBL/GenBank/DDBJ databases">
        <title>Floridaenema gen nov. (Aerosakkonemataceae, Aerosakkonematales ord. nov., Cyanobacteria) from benthic tropical and subtropical fresh waters, with the description of four new species.</title>
        <authorList>
            <person name="Moretto J.A."/>
            <person name="Berthold D.E."/>
            <person name="Lefler F.W."/>
            <person name="Huang I.-S."/>
            <person name="Laughinghouse H. IV."/>
        </authorList>
    </citation>
    <scope>NUCLEOTIDE SEQUENCE [LARGE SCALE GENOMIC DNA]</scope>
    <source>
        <strain evidence="2 3">BLCC-F154</strain>
    </source>
</reference>
<gene>
    <name evidence="2" type="ORF">ACE1B6_23965</name>
</gene>
<comment type="caution">
    <text evidence="2">The sequence shown here is derived from an EMBL/GenBank/DDBJ whole genome shotgun (WGS) entry which is preliminary data.</text>
</comment>
<evidence type="ECO:0000313" key="3">
    <source>
        <dbReference type="Proteomes" id="UP001576776"/>
    </source>
</evidence>
<dbReference type="InterPro" id="IPR008538">
    <property type="entry name" value="Uma2"/>
</dbReference>
<accession>A0ABV4YHK7</accession>
<dbReference type="Gene3D" id="3.90.1570.10">
    <property type="entry name" value="tt1808, chain A"/>
    <property type="match status" value="1"/>
</dbReference>
<proteinExistence type="predicted"/>
<sequence>MVTSDKALIEQPVPTNSNENRIVMRGVSWQTYKQLMKEVGDDRAWRIAYDQGVLETRMPLLEHEVPKGLLESFIEVVADELEIEVLKAGSLTLEREDLRNAIEPDSCFYIQNEAQVRGRKEIILPGDPPPDLAIESDYTSSSVNKEALYSALGVPELWRYTRKTLLIYRRIEGGYEQCEQSLAFPFLPIGEIPSFIEQSRTIGQRSAVKLFRQKIREIINTQSTSDSSD</sequence>
<evidence type="ECO:0000259" key="1">
    <source>
        <dbReference type="Pfam" id="PF05685"/>
    </source>
</evidence>
<dbReference type="CDD" id="cd06260">
    <property type="entry name" value="DUF820-like"/>
    <property type="match status" value="1"/>
</dbReference>
<dbReference type="RefSeq" id="WP_413259796.1">
    <property type="nucleotide sequence ID" value="NZ_JBHFNS010000087.1"/>
</dbReference>
<feature type="domain" description="Putative restriction endonuclease" evidence="1">
    <location>
        <begin position="29"/>
        <end position="180"/>
    </location>
</feature>
<keyword evidence="2" id="KW-0255">Endonuclease</keyword>
<dbReference type="InterPro" id="IPR012296">
    <property type="entry name" value="Nuclease_put_TT1808"/>
</dbReference>
<dbReference type="Pfam" id="PF05685">
    <property type="entry name" value="Uma2"/>
    <property type="match status" value="1"/>
</dbReference>
<organism evidence="2 3">
    <name type="scientific">Floridaenema fluviatile BLCC-F154</name>
    <dbReference type="NCBI Taxonomy" id="3153640"/>
    <lineage>
        <taxon>Bacteria</taxon>
        <taxon>Bacillati</taxon>
        <taxon>Cyanobacteriota</taxon>
        <taxon>Cyanophyceae</taxon>
        <taxon>Oscillatoriophycideae</taxon>
        <taxon>Aerosakkonematales</taxon>
        <taxon>Aerosakkonemataceae</taxon>
        <taxon>Floridanema</taxon>
        <taxon>Floridanema fluviatile</taxon>
    </lineage>
</organism>
<name>A0ABV4YHK7_9CYAN</name>
<dbReference type="PANTHER" id="PTHR47152:SF2">
    <property type="entry name" value="SLR2084 PROTEIN"/>
    <property type="match status" value="1"/>
</dbReference>
<protein>
    <submittedName>
        <fullName evidence="2">Uma2 family endonuclease</fullName>
    </submittedName>
</protein>
<dbReference type="EMBL" id="JBHFNS010000087">
    <property type="protein sequence ID" value="MFB2938315.1"/>
    <property type="molecule type" value="Genomic_DNA"/>
</dbReference>
<evidence type="ECO:0000313" key="2">
    <source>
        <dbReference type="EMBL" id="MFB2938315.1"/>
    </source>
</evidence>
<keyword evidence="2" id="KW-0540">Nuclease</keyword>